<comment type="caution">
    <text evidence="3">The sequence shown here is derived from an EMBL/GenBank/DDBJ whole genome shotgun (WGS) entry which is preliminary data.</text>
</comment>
<evidence type="ECO:0000256" key="2">
    <source>
        <dbReference type="ARBA" id="ARBA00023002"/>
    </source>
</evidence>
<comment type="similarity">
    <text evidence="1">Belongs to the short-chain dehydrogenases/reductases (SDR) family.</text>
</comment>
<dbReference type="SUPFAM" id="SSF51735">
    <property type="entry name" value="NAD(P)-binding Rossmann-fold domains"/>
    <property type="match status" value="1"/>
</dbReference>
<sequence>MIAGRDIYEIGARINVLSPGPIDTPALANGGLTDEQVKATNETFGNMLAAGRVDQPEEMAAVAVFLASSESSFMCGADVQADGGMNQIRLPRAS</sequence>
<dbReference type="PANTHER" id="PTHR24321:SF8">
    <property type="entry name" value="ESTRADIOL 17-BETA-DEHYDROGENASE 8-RELATED"/>
    <property type="match status" value="1"/>
</dbReference>
<accession>A0A1I4FM11</accession>
<proteinExistence type="inferred from homology"/>
<organism evidence="3 4">
    <name type="scientific">Pseudovibrio ascidiaceicola</name>
    <dbReference type="NCBI Taxonomy" id="285279"/>
    <lineage>
        <taxon>Bacteria</taxon>
        <taxon>Pseudomonadati</taxon>
        <taxon>Pseudomonadota</taxon>
        <taxon>Alphaproteobacteria</taxon>
        <taxon>Hyphomicrobiales</taxon>
        <taxon>Stappiaceae</taxon>
        <taxon>Pseudovibrio</taxon>
    </lineage>
</organism>
<dbReference type="Pfam" id="PF13561">
    <property type="entry name" value="adh_short_C2"/>
    <property type="match status" value="1"/>
</dbReference>
<gene>
    <name evidence="3" type="ORF">SAMN04488518_11984</name>
</gene>
<keyword evidence="4" id="KW-1185">Reference proteome</keyword>
<evidence type="ECO:0000256" key="1">
    <source>
        <dbReference type="ARBA" id="ARBA00006484"/>
    </source>
</evidence>
<dbReference type="Gene3D" id="3.40.50.720">
    <property type="entry name" value="NAD(P)-binding Rossmann-like Domain"/>
    <property type="match status" value="1"/>
</dbReference>
<dbReference type="RefSeq" id="WP_208860643.1">
    <property type="nucleotide sequence ID" value="NZ_FOSK01000019.1"/>
</dbReference>
<name>A0A1I4FM11_9HYPH</name>
<reference evidence="3 4" key="1">
    <citation type="submission" date="2016-10" db="EMBL/GenBank/DDBJ databases">
        <authorList>
            <person name="Varghese N."/>
            <person name="Submissions S."/>
        </authorList>
    </citation>
    <scope>NUCLEOTIDE SEQUENCE [LARGE SCALE GENOMIC DNA]</scope>
    <source>
        <strain evidence="3 4">DSM 16392</strain>
    </source>
</reference>
<keyword evidence="2" id="KW-0560">Oxidoreductase</keyword>
<dbReference type="PANTHER" id="PTHR24321">
    <property type="entry name" value="DEHYDROGENASES, SHORT CHAIN"/>
    <property type="match status" value="1"/>
</dbReference>
<dbReference type="InterPro" id="IPR002347">
    <property type="entry name" value="SDR_fam"/>
</dbReference>
<evidence type="ECO:0000313" key="3">
    <source>
        <dbReference type="EMBL" id="SFL17947.1"/>
    </source>
</evidence>
<evidence type="ECO:0000313" key="4">
    <source>
        <dbReference type="Proteomes" id="UP000199598"/>
    </source>
</evidence>
<dbReference type="EMBL" id="FOSK01000019">
    <property type="protein sequence ID" value="SFL17947.1"/>
    <property type="molecule type" value="Genomic_DNA"/>
</dbReference>
<dbReference type="InterPro" id="IPR036291">
    <property type="entry name" value="NAD(P)-bd_dom_sf"/>
</dbReference>
<protein>
    <submittedName>
        <fullName evidence="3">Enoyl-(Acyl carrier protein) reductase</fullName>
    </submittedName>
</protein>
<dbReference type="PRINTS" id="PR00081">
    <property type="entry name" value="GDHRDH"/>
</dbReference>
<dbReference type="Proteomes" id="UP000199598">
    <property type="component" value="Unassembled WGS sequence"/>
</dbReference>